<evidence type="ECO:0000256" key="8">
    <source>
        <dbReference type="SAM" id="Phobius"/>
    </source>
</evidence>
<dbReference type="EMBL" id="JBJYXY010000001">
    <property type="protein sequence ID" value="MFN2974467.1"/>
    <property type="molecule type" value="Genomic_DNA"/>
</dbReference>
<evidence type="ECO:0000256" key="5">
    <source>
        <dbReference type="ARBA" id="ARBA00022692"/>
    </source>
</evidence>
<evidence type="ECO:0000256" key="1">
    <source>
        <dbReference type="ARBA" id="ARBA00004651"/>
    </source>
</evidence>
<gene>
    <name evidence="10" type="ORF">ACK2TP_01695</name>
</gene>
<feature type="transmembrane region" description="Helical" evidence="8">
    <location>
        <begin position="481"/>
        <end position="502"/>
    </location>
</feature>
<dbReference type="GO" id="GO:0016757">
    <property type="term" value="F:glycosyltransferase activity"/>
    <property type="evidence" value="ECO:0007669"/>
    <property type="project" value="UniProtKB-KW"/>
</dbReference>
<keyword evidence="11" id="KW-1185">Reference proteome</keyword>
<comment type="subcellular location">
    <subcellularLocation>
        <location evidence="1">Cell membrane</location>
        <topology evidence="1">Multi-pass membrane protein</topology>
    </subcellularLocation>
</comment>
<dbReference type="Pfam" id="PF02366">
    <property type="entry name" value="PMT"/>
    <property type="match status" value="1"/>
</dbReference>
<dbReference type="PANTHER" id="PTHR33908:SF3">
    <property type="entry name" value="UNDECAPRENYL PHOSPHATE-ALPHA-4-AMINO-4-DEOXY-L-ARABINOSE ARABINOSYL TRANSFERASE"/>
    <property type="match status" value="1"/>
</dbReference>
<proteinExistence type="predicted"/>
<feature type="transmembrane region" description="Helical" evidence="8">
    <location>
        <begin position="101"/>
        <end position="120"/>
    </location>
</feature>
<protein>
    <submittedName>
        <fullName evidence="10">ArnT family glycosyltransferase</fullName>
        <ecNumber evidence="10">2.4.-.-</ecNumber>
    </submittedName>
</protein>
<dbReference type="InterPro" id="IPR003342">
    <property type="entry name" value="ArnT-like_N"/>
</dbReference>
<name>A0ABW9KHC2_9BACT</name>
<dbReference type="PANTHER" id="PTHR33908">
    <property type="entry name" value="MANNOSYLTRANSFERASE YKCB-RELATED"/>
    <property type="match status" value="1"/>
</dbReference>
<evidence type="ECO:0000256" key="6">
    <source>
        <dbReference type="ARBA" id="ARBA00022989"/>
    </source>
</evidence>
<feature type="transmembrane region" description="Helical" evidence="8">
    <location>
        <begin position="358"/>
        <end position="375"/>
    </location>
</feature>
<evidence type="ECO:0000313" key="10">
    <source>
        <dbReference type="EMBL" id="MFN2974467.1"/>
    </source>
</evidence>
<evidence type="ECO:0000256" key="2">
    <source>
        <dbReference type="ARBA" id="ARBA00022475"/>
    </source>
</evidence>
<keyword evidence="5 8" id="KW-0812">Transmembrane</keyword>
<feature type="domain" description="ArnT-like N-terminal" evidence="9">
    <location>
        <begin position="69"/>
        <end position="251"/>
    </location>
</feature>
<dbReference type="EC" id="2.4.-.-" evidence="10"/>
<evidence type="ECO:0000256" key="7">
    <source>
        <dbReference type="ARBA" id="ARBA00023136"/>
    </source>
</evidence>
<comment type="caution">
    <text evidence="10">The sequence shown here is derived from an EMBL/GenBank/DDBJ whole genome shotgun (WGS) entry which is preliminary data.</text>
</comment>
<feature type="transmembrane region" description="Helical" evidence="8">
    <location>
        <begin position="317"/>
        <end position="338"/>
    </location>
</feature>
<accession>A0ABW9KHC2</accession>
<feature type="transmembrane region" description="Helical" evidence="8">
    <location>
        <begin position="23"/>
        <end position="41"/>
    </location>
</feature>
<keyword evidence="7 8" id="KW-0472">Membrane</keyword>
<feature type="transmembrane region" description="Helical" evidence="8">
    <location>
        <begin position="514"/>
        <end position="537"/>
    </location>
</feature>
<feature type="transmembrane region" description="Helical" evidence="8">
    <location>
        <begin position="185"/>
        <end position="215"/>
    </location>
</feature>
<evidence type="ECO:0000313" key="11">
    <source>
        <dbReference type="Proteomes" id="UP001634747"/>
    </source>
</evidence>
<sequence length="650" mass="73296">MAGCGAAYDEAAMHGIPQRPRKTLHILGWLWFAFYCTFALISPPLLDDADSVHAEVAREMIVRHDYVTLYANGIRYLEKAPLLYWSMAASMRLLRVHNETARLPLALYTLALLLLVERFAREAFRSARAGLYAGMILLSSFGLFIFTRILIPDAMVCLWYVLALWAFWRMEAYAPEQRVPWQPAAILGTACALNVLTKGLIGLVFPVGTIALYLAMTRGKAMGRRIAQLRPLFTIVVFFVIAAPWHIAIARANPSEGDPQGLHHTGRLLPWFWRGWSVPEPTWGHVHGWTWFYFMNEHVLRYLNLRVPRDYDTVPLVLFWGLLLVWLMPWSAFLPQALASIPVDKVLFRARLGMQDRIMLLVGTAALLPLVFFSFSTRQEYYVLPSLPFLAMLLGRWLERETVEAETNVAPTPLHNVAMRSTVVLLTFGSLAALACAYFLLHTSAPIGPVDLATLLKQNPGDYALSFGHFLDLNARAMAMFRLPLGIAGAALFGGAFAAWWARREWNPHAANMLLLSGAMAFLLAAHVGLTTFSPVLTSFRLSQAISRQIRPGEIIILNDEYEAGSSLGFYLRRSDIHILHGHSANLWYGSFFTDAPNIWEDDLTLRARWLTTQRIYLWTEPDKMPNLPVKPYLVAESGGKMIVSNQPNR</sequence>
<reference evidence="10 11" key="1">
    <citation type="submission" date="2024-12" db="EMBL/GenBank/DDBJ databases">
        <authorList>
            <person name="Lee Y."/>
        </authorList>
    </citation>
    <scope>NUCLEOTIDE SEQUENCE [LARGE SCALE GENOMIC DNA]</scope>
    <source>
        <strain evidence="10 11">03SUJ4</strain>
    </source>
</reference>
<feature type="transmembrane region" description="Helical" evidence="8">
    <location>
        <begin position="418"/>
        <end position="441"/>
    </location>
</feature>
<keyword evidence="2" id="KW-1003">Cell membrane</keyword>
<dbReference type="RefSeq" id="WP_263413969.1">
    <property type="nucleotide sequence ID" value="NZ_BAABBH010000001.1"/>
</dbReference>
<dbReference type="InterPro" id="IPR050297">
    <property type="entry name" value="LipidA_mod_glycosyltrf_83"/>
</dbReference>
<feature type="transmembrane region" description="Helical" evidence="8">
    <location>
        <begin position="381"/>
        <end position="398"/>
    </location>
</feature>
<organism evidence="10 11">
    <name type="scientific">Terriglobus aquaticus</name>
    <dbReference type="NCBI Taxonomy" id="940139"/>
    <lineage>
        <taxon>Bacteria</taxon>
        <taxon>Pseudomonadati</taxon>
        <taxon>Acidobacteriota</taxon>
        <taxon>Terriglobia</taxon>
        <taxon>Terriglobales</taxon>
        <taxon>Acidobacteriaceae</taxon>
        <taxon>Terriglobus</taxon>
    </lineage>
</organism>
<keyword evidence="3 10" id="KW-0328">Glycosyltransferase</keyword>
<evidence type="ECO:0000259" key="9">
    <source>
        <dbReference type="Pfam" id="PF02366"/>
    </source>
</evidence>
<keyword evidence="4 10" id="KW-0808">Transferase</keyword>
<keyword evidence="6 8" id="KW-1133">Transmembrane helix</keyword>
<evidence type="ECO:0000256" key="4">
    <source>
        <dbReference type="ARBA" id="ARBA00022679"/>
    </source>
</evidence>
<feature type="transmembrane region" description="Helical" evidence="8">
    <location>
        <begin position="227"/>
        <end position="247"/>
    </location>
</feature>
<evidence type="ECO:0000256" key="3">
    <source>
        <dbReference type="ARBA" id="ARBA00022676"/>
    </source>
</evidence>
<feature type="transmembrane region" description="Helical" evidence="8">
    <location>
        <begin position="132"/>
        <end position="165"/>
    </location>
</feature>
<dbReference type="Proteomes" id="UP001634747">
    <property type="component" value="Unassembled WGS sequence"/>
</dbReference>